<evidence type="ECO:0000313" key="2">
    <source>
        <dbReference type="Proteomes" id="UP000525298"/>
    </source>
</evidence>
<protein>
    <submittedName>
        <fullName evidence="1">Uncharacterized protein</fullName>
    </submittedName>
</protein>
<evidence type="ECO:0000313" key="1">
    <source>
        <dbReference type="EMBL" id="MBA2881041.1"/>
    </source>
</evidence>
<gene>
    <name evidence="1" type="ORF">HNR65_001367</name>
</gene>
<dbReference type="Proteomes" id="UP000525298">
    <property type="component" value="Unassembled WGS sequence"/>
</dbReference>
<proteinExistence type="predicted"/>
<reference evidence="1 2" key="1">
    <citation type="submission" date="2020-07" db="EMBL/GenBank/DDBJ databases">
        <title>Genomic Encyclopedia of Type Strains, Phase IV (KMG-IV): sequencing the most valuable type-strain genomes for metagenomic binning, comparative biology and taxonomic classification.</title>
        <authorList>
            <person name="Goeker M."/>
        </authorList>
    </citation>
    <scope>NUCLEOTIDE SEQUENCE [LARGE SCALE GENOMIC DNA]</scope>
    <source>
        <strain evidence="1 2">DSM 17721</strain>
    </source>
</reference>
<dbReference type="AlphaFoldDB" id="A0A7W0C8E9"/>
<organism evidence="1 2">
    <name type="scientific">Desulfosalsimonas propionicica</name>
    <dbReference type="NCBI Taxonomy" id="332175"/>
    <lineage>
        <taxon>Bacteria</taxon>
        <taxon>Pseudomonadati</taxon>
        <taxon>Thermodesulfobacteriota</taxon>
        <taxon>Desulfobacteria</taxon>
        <taxon>Desulfobacterales</taxon>
        <taxon>Desulfosalsimonadaceae</taxon>
        <taxon>Desulfosalsimonas</taxon>
    </lineage>
</organism>
<accession>A0A7W0C8E9</accession>
<comment type="caution">
    <text evidence="1">The sequence shown here is derived from an EMBL/GenBank/DDBJ whole genome shotgun (WGS) entry which is preliminary data.</text>
</comment>
<keyword evidence="2" id="KW-1185">Reference proteome</keyword>
<dbReference type="EMBL" id="JACDUS010000003">
    <property type="protein sequence ID" value="MBA2881041.1"/>
    <property type="molecule type" value="Genomic_DNA"/>
</dbReference>
<name>A0A7W0C8E9_9BACT</name>
<sequence>MQKPSQATSVDAAIVTSPAIEGRKPCGQGRFFSLRIVFADSANAFAEISKTRAFALKQFEIFRLRHWLNLFAKKINVASKTRPRPSGFLGNLFQIR</sequence>